<dbReference type="EMBL" id="BNDZ01000005">
    <property type="protein sequence ID" value="GHI47353.1"/>
    <property type="molecule type" value="Genomic_DNA"/>
</dbReference>
<evidence type="ECO:0000313" key="4">
    <source>
        <dbReference type="EMBL" id="RZE38523.1"/>
    </source>
</evidence>
<feature type="compositionally biased region" description="Pro residues" evidence="1">
    <location>
        <begin position="202"/>
        <end position="220"/>
    </location>
</feature>
<feature type="compositionally biased region" description="Pro residues" evidence="1">
    <location>
        <begin position="230"/>
        <end position="240"/>
    </location>
</feature>
<evidence type="ECO:0000256" key="1">
    <source>
        <dbReference type="SAM" id="MobiDB-lite"/>
    </source>
</evidence>
<dbReference type="KEGG" id="salb:XNR_3185"/>
<reference evidence="3" key="2">
    <citation type="submission" date="2022-09" db="EMBL/GenBank/DDBJ databases">
        <title>Whole genome shotgun sequence of Streptomyces albidoflavus NBRC 12854.</title>
        <authorList>
            <person name="Komaki H."/>
            <person name="Tamura T."/>
        </authorList>
    </citation>
    <scope>NUCLEOTIDE SEQUENCE</scope>
    <source>
        <strain evidence="3">NBRC 12854</strain>
    </source>
</reference>
<dbReference type="Proteomes" id="UP001051844">
    <property type="component" value="Unassembled WGS sequence"/>
</dbReference>
<gene>
    <name evidence="4" type="ORF">C0Q91_16865</name>
    <name evidence="3" type="ORF">ScoT_35270</name>
</gene>
<name>A0AA37C128_9ACTN</name>
<comment type="caution">
    <text evidence="3">The sequence shown here is derived from an EMBL/GenBank/DDBJ whole genome shotgun (WGS) entry which is preliminary data.</text>
</comment>
<feature type="transmembrane region" description="Helical" evidence="2">
    <location>
        <begin position="52"/>
        <end position="70"/>
    </location>
</feature>
<feature type="transmembrane region" description="Helical" evidence="2">
    <location>
        <begin position="77"/>
        <end position="95"/>
    </location>
</feature>
<proteinExistence type="predicted"/>
<dbReference type="EMBL" id="PKLK01000019">
    <property type="protein sequence ID" value="RZE38523.1"/>
    <property type="molecule type" value="Genomic_DNA"/>
</dbReference>
<feature type="transmembrane region" description="Helical" evidence="2">
    <location>
        <begin position="21"/>
        <end position="40"/>
    </location>
</feature>
<evidence type="ECO:0008006" key="7">
    <source>
        <dbReference type="Google" id="ProtNLM"/>
    </source>
</evidence>
<accession>A0AA37C128</accession>
<dbReference type="AlphaFoldDB" id="A0AA37C128"/>
<keyword evidence="2" id="KW-1133">Transmembrane helix</keyword>
<evidence type="ECO:0000313" key="5">
    <source>
        <dbReference type="Proteomes" id="UP000292095"/>
    </source>
</evidence>
<sequence length="240" mass="25904">MGIRLYWPLWLIRLYHRFGAGRFEWTVTLVAVLAGVMASGALDPLSGVLDGWFFLFGFAIGLVLIWFVAVGTGPKPWLLAAYTLALFMLAFWAMLTEQDRMLAQRGEWTTATVISREDTPRNSYCTLRYQDGTEGSGPLGGCRNAQAGDLVQVFYDPEHKMQPSNTAPNLPLWMGLSAGSTLIMAATTYAAAKRGQQRYVPPAQPPARMAPPPPPPPPPGGLGTPSGPYGAPPGQSPGAR</sequence>
<organism evidence="3 6">
    <name type="scientific">Streptomyces albidoflavus</name>
    <dbReference type="NCBI Taxonomy" id="1886"/>
    <lineage>
        <taxon>Bacteria</taxon>
        <taxon>Bacillati</taxon>
        <taxon>Actinomycetota</taxon>
        <taxon>Actinomycetes</taxon>
        <taxon>Kitasatosporales</taxon>
        <taxon>Streptomycetaceae</taxon>
        <taxon>Streptomyces</taxon>
        <taxon>Streptomyces albidoflavus group</taxon>
    </lineage>
</organism>
<evidence type="ECO:0000313" key="3">
    <source>
        <dbReference type="EMBL" id="GHI47353.1"/>
    </source>
</evidence>
<dbReference type="Proteomes" id="UP000292095">
    <property type="component" value="Unassembled WGS sequence"/>
</dbReference>
<dbReference type="RefSeq" id="WP_015507597.1">
    <property type="nucleotide sequence ID" value="NC_020990.1"/>
</dbReference>
<evidence type="ECO:0000313" key="6">
    <source>
        <dbReference type="Proteomes" id="UP001051844"/>
    </source>
</evidence>
<evidence type="ECO:0000256" key="2">
    <source>
        <dbReference type="SAM" id="Phobius"/>
    </source>
</evidence>
<feature type="transmembrane region" description="Helical" evidence="2">
    <location>
        <begin position="170"/>
        <end position="192"/>
    </location>
</feature>
<protein>
    <recommendedName>
        <fullName evidence="7">DUF3592 domain-containing protein</fullName>
    </recommendedName>
</protein>
<keyword evidence="2" id="KW-0812">Transmembrane</keyword>
<keyword evidence="2" id="KW-0472">Membrane</keyword>
<reference evidence="4 5" key="1">
    <citation type="submission" date="2017-12" db="EMBL/GenBank/DDBJ databases">
        <title>Population genomics insights into the ecological differentiation and adaptive evolution in streptomycetes.</title>
        <authorList>
            <person name="Li Y."/>
            <person name="Huang Y."/>
        </authorList>
    </citation>
    <scope>NUCLEOTIDE SEQUENCE [LARGE SCALE GENOMIC DNA]</scope>
    <source>
        <strain evidence="4 5">FXJ.2339</strain>
    </source>
</reference>
<feature type="region of interest" description="Disordered" evidence="1">
    <location>
        <begin position="195"/>
        <end position="240"/>
    </location>
</feature>